<evidence type="ECO:0000313" key="2">
    <source>
        <dbReference type="Proteomes" id="UP000252914"/>
    </source>
</evidence>
<keyword evidence="2" id="KW-1185">Reference proteome</keyword>
<dbReference type="EMBL" id="QOIN01000066">
    <property type="protein sequence ID" value="RCG15650.1"/>
    <property type="molecule type" value="Genomic_DNA"/>
</dbReference>
<protein>
    <submittedName>
        <fullName evidence="1">Uncharacterized protein</fullName>
    </submittedName>
</protein>
<dbReference type="Proteomes" id="UP000252914">
    <property type="component" value="Unassembled WGS sequence"/>
</dbReference>
<name>A0A367EEK1_9ACTN</name>
<reference evidence="1 2" key="1">
    <citation type="submission" date="2018-06" db="EMBL/GenBank/DDBJ databases">
        <title>Streptomyces reniochalinae sp. nov. and Streptomyces diacarnus sp. nov. from marine sponges.</title>
        <authorList>
            <person name="Li L."/>
        </authorList>
    </citation>
    <scope>NUCLEOTIDE SEQUENCE [LARGE SCALE GENOMIC DNA]</scope>
    <source>
        <strain evidence="1 2">LHW51701</strain>
    </source>
</reference>
<gene>
    <name evidence="1" type="ORF">DTL70_30365</name>
</gene>
<sequence>MTVMTSAPAFADEAVTDRNVEMVIFGSGYHVDSVTIHGVPEPQGPAEYQFTYYASTSPTKTHTMICGGSSTGNSCAHKFSIDATYGGGAGIRSCGSIKRVDNQQILGVACKDW</sequence>
<dbReference type="AlphaFoldDB" id="A0A367EEK1"/>
<comment type="caution">
    <text evidence="1">The sequence shown here is derived from an EMBL/GenBank/DDBJ whole genome shotgun (WGS) entry which is preliminary data.</text>
</comment>
<proteinExistence type="predicted"/>
<accession>A0A367EEK1</accession>
<evidence type="ECO:0000313" key="1">
    <source>
        <dbReference type="EMBL" id="RCG15650.1"/>
    </source>
</evidence>
<organism evidence="1 2">
    <name type="scientific">Streptomyces diacarni</name>
    <dbReference type="NCBI Taxonomy" id="2800381"/>
    <lineage>
        <taxon>Bacteria</taxon>
        <taxon>Bacillati</taxon>
        <taxon>Actinomycetota</taxon>
        <taxon>Actinomycetes</taxon>
        <taxon>Kitasatosporales</taxon>
        <taxon>Streptomycetaceae</taxon>
        <taxon>Streptomyces</taxon>
    </lineage>
</organism>